<keyword evidence="17" id="KW-1185">Reference proteome</keyword>
<dbReference type="Pfam" id="PF03717">
    <property type="entry name" value="PBP_dimer"/>
    <property type="match status" value="1"/>
</dbReference>
<organism evidence="16 17">
    <name type="scientific">Lebetimonas natsushimae</name>
    <dbReference type="NCBI Taxonomy" id="1936991"/>
    <lineage>
        <taxon>Bacteria</taxon>
        <taxon>Pseudomonadati</taxon>
        <taxon>Campylobacterota</taxon>
        <taxon>Epsilonproteobacteria</taxon>
        <taxon>Nautiliales</taxon>
        <taxon>Nautiliaceae</taxon>
        <taxon>Lebetimonas</taxon>
    </lineage>
</organism>
<dbReference type="InterPro" id="IPR001460">
    <property type="entry name" value="PCN-bd_Tpept"/>
</dbReference>
<keyword evidence="12" id="KW-0472">Membrane</keyword>
<dbReference type="EMBL" id="BDME01000002">
    <property type="protein sequence ID" value="GAX88042.1"/>
    <property type="molecule type" value="Genomic_DNA"/>
</dbReference>
<dbReference type="Gene3D" id="3.30.1390.30">
    <property type="entry name" value="Penicillin-binding protein 2a, domain 3"/>
    <property type="match status" value="1"/>
</dbReference>
<dbReference type="GO" id="GO:0009002">
    <property type="term" value="F:serine-type D-Ala-D-Ala carboxypeptidase activity"/>
    <property type="evidence" value="ECO:0007669"/>
    <property type="project" value="InterPro"/>
</dbReference>
<comment type="caution">
    <text evidence="16">The sequence shown here is derived from an EMBL/GenBank/DDBJ whole genome shotgun (WGS) entry which is preliminary data.</text>
</comment>
<dbReference type="Gene3D" id="3.90.1310.10">
    <property type="entry name" value="Penicillin-binding protein 2a (Domain 2)"/>
    <property type="match status" value="1"/>
</dbReference>
<evidence type="ECO:0000256" key="11">
    <source>
        <dbReference type="ARBA" id="ARBA00022989"/>
    </source>
</evidence>
<reference evidence="16 17" key="1">
    <citation type="journal article" date="2017" name="Syst. Appl. Microbiol.">
        <title>Lebetimonas natsushimae sp. nov., a novel strictly anaerobic, moderately thermophilic chemoautotroph isolated from a deep-sea hydrothermal vent polychaete nest in the Mid-Okinawa Trough.</title>
        <authorList>
            <person name="Nagata R."/>
            <person name="Takaki Y."/>
            <person name="Tame A."/>
            <person name="Nunoura T."/>
            <person name="Muto H."/>
            <person name="Mino S."/>
            <person name="Sawayama S."/>
            <person name="Takai K."/>
            <person name="Nakagawa S."/>
        </authorList>
    </citation>
    <scope>NUCLEOTIDE SEQUENCE [LARGE SCALE GENOMIC DNA]</scope>
    <source>
        <strain evidence="16 17">HS1857</strain>
    </source>
</reference>
<dbReference type="RefSeq" id="WP_096259700.1">
    <property type="nucleotide sequence ID" value="NZ_BDME01000002.1"/>
</dbReference>
<keyword evidence="8" id="KW-0378">Hydrolase</keyword>
<dbReference type="Pfam" id="PF00905">
    <property type="entry name" value="Transpeptidase"/>
    <property type="match status" value="1"/>
</dbReference>
<dbReference type="InterPro" id="IPR017790">
    <property type="entry name" value="Penicillin-binding_protein_2"/>
</dbReference>
<evidence type="ECO:0000256" key="8">
    <source>
        <dbReference type="ARBA" id="ARBA00022801"/>
    </source>
</evidence>
<evidence type="ECO:0000256" key="5">
    <source>
        <dbReference type="ARBA" id="ARBA00022645"/>
    </source>
</evidence>
<dbReference type="GO" id="GO:0071972">
    <property type="term" value="F:peptidoglycan L,D-transpeptidase activity"/>
    <property type="evidence" value="ECO:0007669"/>
    <property type="project" value="TreeGrafter"/>
</dbReference>
<keyword evidence="9" id="KW-0133">Cell shape</keyword>
<dbReference type="Gene3D" id="3.40.710.10">
    <property type="entry name" value="DD-peptidase/beta-lactamase superfamily"/>
    <property type="match status" value="1"/>
</dbReference>
<keyword evidence="10" id="KW-0573">Peptidoglycan synthesis</keyword>
<dbReference type="InterPro" id="IPR036138">
    <property type="entry name" value="PBP_dimer_sf"/>
</dbReference>
<dbReference type="FunFam" id="3.40.710.10:FF:000024">
    <property type="entry name" value="Penicillin-binding protein 2"/>
    <property type="match status" value="1"/>
</dbReference>
<dbReference type="SUPFAM" id="SSF56601">
    <property type="entry name" value="beta-lactamase/transpeptidase-like"/>
    <property type="match status" value="1"/>
</dbReference>
<evidence type="ECO:0000256" key="9">
    <source>
        <dbReference type="ARBA" id="ARBA00022960"/>
    </source>
</evidence>
<evidence type="ECO:0000313" key="16">
    <source>
        <dbReference type="EMBL" id="GAX88042.1"/>
    </source>
</evidence>
<evidence type="ECO:0000256" key="1">
    <source>
        <dbReference type="ARBA" id="ARBA00004167"/>
    </source>
</evidence>
<dbReference type="PANTHER" id="PTHR30627:SF2">
    <property type="entry name" value="PEPTIDOGLYCAN D,D-TRANSPEPTIDASE MRDA"/>
    <property type="match status" value="1"/>
</dbReference>
<dbReference type="InterPro" id="IPR005311">
    <property type="entry name" value="PBP_dimer"/>
</dbReference>
<evidence type="ECO:0000259" key="15">
    <source>
        <dbReference type="Pfam" id="PF03717"/>
    </source>
</evidence>
<gene>
    <name evidence="16" type="ORF">LNAT_P1340</name>
</gene>
<evidence type="ECO:0000259" key="14">
    <source>
        <dbReference type="Pfam" id="PF00905"/>
    </source>
</evidence>
<accession>A0A292YAS1</accession>
<dbReference type="Proteomes" id="UP000217944">
    <property type="component" value="Unassembled WGS sequence"/>
</dbReference>
<dbReference type="AlphaFoldDB" id="A0A292YAS1"/>
<dbReference type="GO" id="GO:0005886">
    <property type="term" value="C:plasma membrane"/>
    <property type="evidence" value="ECO:0007669"/>
    <property type="project" value="UniProtKB-SubCell"/>
</dbReference>
<keyword evidence="6" id="KW-0645">Protease</keyword>
<dbReference type="NCBIfam" id="TIGR03423">
    <property type="entry name" value="pbp2_mrdA"/>
    <property type="match status" value="1"/>
</dbReference>
<protein>
    <submittedName>
        <fullName evidence="16">Penicillin-binding protein 2</fullName>
    </submittedName>
</protein>
<keyword evidence="5" id="KW-0121">Carboxypeptidase</keyword>
<proteinExistence type="predicted"/>
<evidence type="ECO:0000256" key="12">
    <source>
        <dbReference type="ARBA" id="ARBA00023136"/>
    </source>
</evidence>
<feature type="domain" description="Penicillin-binding protein transpeptidase" evidence="14">
    <location>
        <begin position="251"/>
        <end position="581"/>
    </location>
</feature>
<keyword evidence="11" id="KW-1133">Transmembrane helix</keyword>
<dbReference type="GO" id="GO:0006508">
    <property type="term" value="P:proteolysis"/>
    <property type="evidence" value="ECO:0007669"/>
    <property type="project" value="UniProtKB-KW"/>
</dbReference>
<keyword evidence="7" id="KW-0812">Transmembrane</keyword>
<evidence type="ECO:0000256" key="6">
    <source>
        <dbReference type="ARBA" id="ARBA00022670"/>
    </source>
</evidence>
<dbReference type="GO" id="GO:0008658">
    <property type="term" value="F:penicillin binding"/>
    <property type="evidence" value="ECO:0007669"/>
    <property type="project" value="InterPro"/>
</dbReference>
<evidence type="ECO:0000256" key="13">
    <source>
        <dbReference type="ARBA" id="ARBA00023316"/>
    </source>
</evidence>
<feature type="domain" description="Penicillin-binding protein dimerisation" evidence="15">
    <location>
        <begin position="46"/>
        <end position="216"/>
    </location>
</feature>
<dbReference type="GO" id="GO:0071555">
    <property type="term" value="P:cell wall organization"/>
    <property type="evidence" value="ECO:0007669"/>
    <property type="project" value="UniProtKB-KW"/>
</dbReference>
<keyword evidence="13" id="KW-0961">Cell wall biogenesis/degradation</keyword>
<comment type="subcellular location">
    <subcellularLocation>
        <location evidence="2">Cell membrane</location>
    </subcellularLocation>
    <subcellularLocation>
        <location evidence="1">Membrane</location>
        <topology evidence="1">Single-pass membrane protein</topology>
    </subcellularLocation>
</comment>
<keyword evidence="4" id="KW-0997">Cell inner membrane</keyword>
<dbReference type="InterPro" id="IPR012338">
    <property type="entry name" value="Beta-lactam/transpept-like"/>
</dbReference>
<sequence>MRSKIVIGIIFLFFLVLIYRVYDLSIVSYDKYNKLATQNKEKIIPIAPIRGIIFDRKNNPIAFNQLRFNLAISPHLKINELKEKIDFLKTILPDINETKLIKTYKIYNSPYNHNPITLIEYLDEKTIYKIEPFLSMDEDFFIMPSYLRKYPYKNVLSNVLGYVSRANVEDLKKNNVITLTQISGKRGIEKYYDNVLQGEAGEKKVIVNARNIILKTLYIKKPVTHNITLSIDTQLQSFIYNLLKKENKKGAVIVMKLNGEILALVSYPSYDNNLFVKGISTDKWTKLLFDIYHPLLNKPVSGLYPPGSTVKPAEGLIAAASGKWNPWRKIECPGYIEIGGRKFRDWRPQGHGETDLIKAIKRSVDTYYYQLGLKIGIDFLAKNLKKMGFGEKTGIDLPNEKNGIVPNKEWKIKKYHQPWFIGETLNAVIGQGYFLVTPLQVAVNTALIASGKLPKPFLVKKIDNNITKPVLKDVLTKKEKRKLWIIRKGMWEVCNSQGGTATRHINIPYFNIAGKTGTAQVYSIPQEVKKRKKEDELAYFHRSHAWLTTYGPYRKPQFVVTVLIEHGGHGGEAAGDIVSQIYIWLYKNGYIKK</sequence>
<dbReference type="GO" id="GO:0009252">
    <property type="term" value="P:peptidoglycan biosynthetic process"/>
    <property type="evidence" value="ECO:0007669"/>
    <property type="project" value="UniProtKB-KW"/>
</dbReference>
<name>A0A292YAS1_9BACT</name>
<dbReference type="InterPro" id="IPR050515">
    <property type="entry name" value="Beta-lactam/transpept"/>
</dbReference>
<dbReference type="PANTHER" id="PTHR30627">
    <property type="entry name" value="PEPTIDOGLYCAN D,D-TRANSPEPTIDASE"/>
    <property type="match status" value="1"/>
</dbReference>
<dbReference type="GO" id="GO:0008360">
    <property type="term" value="P:regulation of cell shape"/>
    <property type="evidence" value="ECO:0007669"/>
    <property type="project" value="UniProtKB-KW"/>
</dbReference>
<evidence type="ECO:0000256" key="4">
    <source>
        <dbReference type="ARBA" id="ARBA00022519"/>
    </source>
</evidence>
<dbReference type="OrthoDB" id="9766847at2"/>
<evidence type="ECO:0000256" key="7">
    <source>
        <dbReference type="ARBA" id="ARBA00022692"/>
    </source>
</evidence>
<evidence type="ECO:0000256" key="10">
    <source>
        <dbReference type="ARBA" id="ARBA00022984"/>
    </source>
</evidence>
<keyword evidence="3" id="KW-1003">Cell membrane</keyword>
<dbReference type="SUPFAM" id="SSF56519">
    <property type="entry name" value="Penicillin binding protein dimerisation domain"/>
    <property type="match status" value="1"/>
</dbReference>
<evidence type="ECO:0000313" key="17">
    <source>
        <dbReference type="Proteomes" id="UP000217944"/>
    </source>
</evidence>
<evidence type="ECO:0000256" key="3">
    <source>
        <dbReference type="ARBA" id="ARBA00022475"/>
    </source>
</evidence>
<evidence type="ECO:0000256" key="2">
    <source>
        <dbReference type="ARBA" id="ARBA00004236"/>
    </source>
</evidence>